<dbReference type="Gene3D" id="1.10.1040.10">
    <property type="entry name" value="N-(1-d-carboxylethyl)-l-norvaline Dehydrogenase, domain 2"/>
    <property type="match status" value="1"/>
</dbReference>
<evidence type="ECO:0000259" key="4">
    <source>
        <dbReference type="Pfam" id="PF08125"/>
    </source>
</evidence>
<dbReference type="RefSeq" id="WP_198151373.1">
    <property type="nucleotide sequence ID" value="NZ_JAGGJQ010000011.1"/>
</dbReference>
<keyword evidence="1 5" id="KW-0560">Oxidoreductase</keyword>
<dbReference type="InterPro" id="IPR013328">
    <property type="entry name" value="6PGD_dom2"/>
</dbReference>
<protein>
    <submittedName>
        <fullName evidence="5">Mannitol 2-dehydrogenase</fullName>
        <ecNumber evidence="5">1.1.1.67</ecNumber>
    </submittedName>
</protein>
<dbReference type="Pfam" id="PF08125">
    <property type="entry name" value="Mannitol_dh_C"/>
    <property type="match status" value="1"/>
</dbReference>
<evidence type="ECO:0000313" key="6">
    <source>
        <dbReference type="Proteomes" id="UP001231587"/>
    </source>
</evidence>
<feature type="domain" description="Mannitol dehydrogenase N-terminal" evidence="3">
    <location>
        <begin position="32"/>
        <end position="281"/>
    </location>
</feature>
<evidence type="ECO:0000313" key="5">
    <source>
        <dbReference type="EMBL" id="MDQ0336579.1"/>
    </source>
</evidence>
<keyword evidence="2" id="KW-0520">NAD</keyword>
<dbReference type="SUPFAM" id="SSF51735">
    <property type="entry name" value="NAD(P)-binding Rossmann-fold domains"/>
    <property type="match status" value="1"/>
</dbReference>
<reference evidence="5 6" key="1">
    <citation type="submission" date="2023-07" db="EMBL/GenBank/DDBJ databases">
        <title>Genomic Encyclopedia of Type Strains, Phase IV (KMG-IV): sequencing the most valuable type-strain genomes for metagenomic binning, comparative biology and taxonomic classification.</title>
        <authorList>
            <person name="Goeker M."/>
        </authorList>
    </citation>
    <scope>NUCLEOTIDE SEQUENCE [LARGE SCALE GENOMIC DNA]</scope>
    <source>
        <strain evidence="5 6">DSM 16476</strain>
    </source>
</reference>
<dbReference type="Proteomes" id="UP001231587">
    <property type="component" value="Unassembled WGS sequence"/>
</dbReference>
<gene>
    <name evidence="5" type="ORF">J2Z57_003033</name>
</gene>
<keyword evidence="6" id="KW-1185">Reference proteome</keyword>
<dbReference type="InterPro" id="IPR036291">
    <property type="entry name" value="NAD(P)-bd_dom_sf"/>
</dbReference>
<organism evidence="5 6">
    <name type="scientific">Formosa algae</name>
    <dbReference type="NCBI Taxonomy" id="225843"/>
    <lineage>
        <taxon>Bacteria</taxon>
        <taxon>Pseudomonadati</taxon>
        <taxon>Bacteroidota</taxon>
        <taxon>Flavobacteriia</taxon>
        <taxon>Flavobacteriales</taxon>
        <taxon>Flavobacteriaceae</taxon>
        <taxon>Formosa</taxon>
    </lineage>
</organism>
<dbReference type="InterPro" id="IPR013118">
    <property type="entry name" value="Mannitol_DH_C"/>
</dbReference>
<sequence length="498" mass="55405">MENLIKLNQMNLAEVAKKISCPTYDRSKVKAGIVHVGIGGFHRAHEAFYTDQLLHDTSVTDWGICGVALLDFDTKIYNTLKAQDGLYTLIIKELDGTLTKRVIGSIVECLYAPENPMQVIDKMASPGIKIITLTITEGGYNYNEATEAFDFENPQIQYDLEHPDAPKTIFGYLTQALKRRKAKGLAITIQSCDNIKGNGDLAKRMLLSYVEKAEPELMAWIEDNVSFPNSMVDRITPATSPVDISNLNASSGIDDAWPVVCEPFHQWVIEDEFKAGRPAWETVGAQFVADVDPYEKMKLTLLNAGHSVLGILGALRGYTTIDEAVYNTEISTFLRLYMDEEVTPTLSDLEGVDLDKYKETLLHRFGNIYMKDQIDRICSESSAKFPIFVLPTVNAQLARQGSVDFAALVVAAWAIYSLGKDENQHDLIIKDVMQASLAKQAELAKENPSEFLELESIFGKLKTSETFVKAFTKAYNSISDNGVEQSVIAWNTSVLKHS</sequence>
<name>A0ABU0CJH5_9FLAO</name>
<evidence type="ECO:0000259" key="3">
    <source>
        <dbReference type="Pfam" id="PF01232"/>
    </source>
</evidence>
<dbReference type="PANTHER" id="PTHR43362:SF1">
    <property type="entry name" value="MANNITOL DEHYDROGENASE 2-RELATED"/>
    <property type="match status" value="1"/>
</dbReference>
<dbReference type="GO" id="GO:0050086">
    <property type="term" value="F:mannitol 2-dehydrogenase activity"/>
    <property type="evidence" value="ECO:0007669"/>
    <property type="project" value="UniProtKB-EC"/>
</dbReference>
<dbReference type="InterPro" id="IPR050988">
    <property type="entry name" value="Mannitol_DH/Oxidoreductase"/>
</dbReference>
<dbReference type="Gene3D" id="3.40.50.720">
    <property type="entry name" value="NAD(P)-binding Rossmann-like Domain"/>
    <property type="match status" value="1"/>
</dbReference>
<dbReference type="Pfam" id="PF01232">
    <property type="entry name" value="Mannitol_dh"/>
    <property type="match status" value="1"/>
</dbReference>
<evidence type="ECO:0000256" key="2">
    <source>
        <dbReference type="ARBA" id="ARBA00023027"/>
    </source>
</evidence>
<evidence type="ECO:0000256" key="1">
    <source>
        <dbReference type="ARBA" id="ARBA00023002"/>
    </source>
</evidence>
<proteinExistence type="predicted"/>
<accession>A0ABU0CJH5</accession>
<dbReference type="EC" id="1.1.1.67" evidence="5"/>
<dbReference type="PANTHER" id="PTHR43362">
    <property type="entry name" value="MANNITOL DEHYDROGENASE DSF1-RELATED"/>
    <property type="match status" value="1"/>
</dbReference>
<dbReference type="InterPro" id="IPR008927">
    <property type="entry name" value="6-PGluconate_DH-like_C_sf"/>
</dbReference>
<dbReference type="InterPro" id="IPR023027">
    <property type="entry name" value="Mannitol_DH_CS"/>
</dbReference>
<dbReference type="InterPro" id="IPR000669">
    <property type="entry name" value="Mannitol_DH"/>
</dbReference>
<dbReference type="InterPro" id="IPR013131">
    <property type="entry name" value="Mannitol_DH_N"/>
</dbReference>
<feature type="domain" description="Mannitol dehydrogenase C-terminal" evidence="4">
    <location>
        <begin position="290"/>
        <end position="478"/>
    </location>
</feature>
<dbReference type="PRINTS" id="PR00084">
    <property type="entry name" value="MTLDHDRGNASE"/>
</dbReference>
<dbReference type="SUPFAM" id="SSF48179">
    <property type="entry name" value="6-phosphogluconate dehydrogenase C-terminal domain-like"/>
    <property type="match status" value="1"/>
</dbReference>
<comment type="caution">
    <text evidence="5">The sequence shown here is derived from an EMBL/GenBank/DDBJ whole genome shotgun (WGS) entry which is preliminary data.</text>
</comment>
<dbReference type="PROSITE" id="PS00974">
    <property type="entry name" value="MANNITOL_DHGENASE"/>
    <property type="match status" value="1"/>
</dbReference>
<dbReference type="EMBL" id="JAUSUU010000010">
    <property type="protein sequence ID" value="MDQ0336579.1"/>
    <property type="molecule type" value="Genomic_DNA"/>
</dbReference>